<feature type="compositionally biased region" description="Low complexity" evidence="6">
    <location>
        <begin position="88"/>
        <end position="105"/>
    </location>
</feature>
<feature type="region of interest" description="Disordered" evidence="6">
    <location>
        <begin position="1222"/>
        <end position="1248"/>
    </location>
</feature>
<protein>
    <recommendedName>
        <fullName evidence="7">S1 motif domain-containing protein</fullName>
    </recommendedName>
</protein>
<dbReference type="InParanoid" id="A0A0D2X5I2"/>
<dbReference type="InterPro" id="IPR012340">
    <property type="entry name" value="NA-bd_OB-fold"/>
</dbReference>
<dbReference type="GO" id="GO:0006364">
    <property type="term" value="P:rRNA processing"/>
    <property type="evidence" value="ECO:0007669"/>
    <property type="project" value="UniProtKB-KW"/>
</dbReference>
<name>A0A0D2X5I2_CAPO3</name>
<dbReference type="InterPro" id="IPR011990">
    <property type="entry name" value="TPR-like_helical_dom_sf"/>
</dbReference>
<feature type="domain" description="S1 motif" evidence="7">
    <location>
        <begin position="210"/>
        <end position="315"/>
    </location>
</feature>
<feature type="compositionally biased region" description="Basic and acidic residues" evidence="6">
    <location>
        <begin position="1860"/>
        <end position="1881"/>
    </location>
</feature>
<feature type="domain" description="S1 motif" evidence="7">
    <location>
        <begin position="885"/>
        <end position="954"/>
    </location>
</feature>
<dbReference type="InterPro" id="IPR048059">
    <property type="entry name" value="Rrp5_S1_rpt_hs1_sc1"/>
</dbReference>
<accession>A0A0D2X5I2</accession>
<feature type="domain" description="S1 motif" evidence="7">
    <location>
        <begin position="1637"/>
        <end position="1706"/>
    </location>
</feature>
<feature type="compositionally biased region" description="Low complexity" evidence="6">
    <location>
        <begin position="1610"/>
        <end position="1620"/>
    </location>
</feature>
<keyword evidence="4" id="KW-0677">Repeat</keyword>
<dbReference type="FunFam" id="2.40.50.140:FF:000155">
    <property type="entry name" value="rRNA biogenesis protein RRP5"/>
    <property type="match status" value="1"/>
</dbReference>
<dbReference type="InterPro" id="IPR057302">
    <property type="entry name" value="Rrp5_S1"/>
</dbReference>
<keyword evidence="9" id="KW-1185">Reference proteome</keyword>
<dbReference type="SMART" id="SM00316">
    <property type="entry name" value="S1"/>
    <property type="match status" value="14"/>
</dbReference>
<keyword evidence="2" id="KW-0698">rRNA processing</keyword>
<dbReference type="InterPro" id="IPR045209">
    <property type="entry name" value="Rrp5"/>
</dbReference>
<dbReference type="FunFam" id="1.25.40.10:FF:000065">
    <property type="entry name" value="Programmed cell death 11"/>
    <property type="match status" value="1"/>
</dbReference>
<dbReference type="PANTHER" id="PTHR23270">
    <property type="entry name" value="PROGRAMMED CELL DEATH PROTEIN 11 PRE-RRNA PROCESSING PROTEIN RRP5"/>
    <property type="match status" value="1"/>
</dbReference>
<dbReference type="InterPro" id="IPR003029">
    <property type="entry name" value="S1_domain"/>
</dbReference>
<feature type="region of interest" description="Disordered" evidence="6">
    <location>
        <begin position="1829"/>
        <end position="1913"/>
    </location>
</feature>
<evidence type="ECO:0000256" key="3">
    <source>
        <dbReference type="ARBA" id="ARBA00022553"/>
    </source>
</evidence>
<evidence type="ECO:0000259" key="7">
    <source>
        <dbReference type="PROSITE" id="PS50126"/>
    </source>
</evidence>
<comment type="subcellular location">
    <subcellularLocation>
        <location evidence="1">Nucleus</location>
        <location evidence="1">Nucleolus</location>
    </subcellularLocation>
</comment>
<keyword evidence="3" id="KW-0597">Phosphoprotein</keyword>
<feature type="region of interest" description="Disordered" evidence="6">
    <location>
        <begin position="1597"/>
        <end position="1620"/>
    </location>
</feature>
<evidence type="ECO:0000313" key="8">
    <source>
        <dbReference type="EMBL" id="KJE97854.1"/>
    </source>
</evidence>
<dbReference type="EMBL" id="KE346375">
    <property type="protein sequence ID" value="KJE97854.1"/>
    <property type="molecule type" value="Genomic_DNA"/>
</dbReference>
<dbReference type="FunCoup" id="A0A0D2X5I2">
    <property type="interactions" value="503"/>
</dbReference>
<dbReference type="InterPro" id="IPR057301">
    <property type="entry name" value="Rrp5_OB_4th"/>
</dbReference>
<feature type="compositionally biased region" description="Low complexity" evidence="6">
    <location>
        <begin position="1845"/>
        <end position="1855"/>
    </location>
</feature>
<dbReference type="Pfam" id="PF23459">
    <property type="entry name" value="S1_RRP5"/>
    <property type="match status" value="2"/>
</dbReference>
<feature type="domain" description="S1 motif" evidence="7">
    <location>
        <begin position="606"/>
        <end position="675"/>
    </location>
</feature>
<feature type="domain" description="S1 motif" evidence="7">
    <location>
        <begin position="331"/>
        <end position="401"/>
    </location>
</feature>
<feature type="compositionally biased region" description="Acidic residues" evidence="6">
    <location>
        <begin position="1954"/>
        <end position="1983"/>
    </location>
</feature>
<feature type="region of interest" description="Disordered" evidence="6">
    <location>
        <begin position="1948"/>
        <end position="2002"/>
    </location>
</feature>
<dbReference type="GO" id="GO:0032040">
    <property type="term" value="C:small-subunit processome"/>
    <property type="evidence" value="ECO:0007669"/>
    <property type="project" value="TreeGrafter"/>
</dbReference>
<dbReference type="Gene3D" id="2.40.50.140">
    <property type="entry name" value="Nucleic acid-binding proteins"/>
    <property type="match status" value="8"/>
</dbReference>
<dbReference type="eggNOG" id="KOG1070">
    <property type="taxonomic scope" value="Eukaryota"/>
</dbReference>
<dbReference type="PROSITE" id="PS50126">
    <property type="entry name" value="S1"/>
    <property type="match status" value="10"/>
</dbReference>
<dbReference type="CDD" id="cd05693">
    <property type="entry name" value="S1_Rrp5_repeat_hs1_sc1"/>
    <property type="match status" value="1"/>
</dbReference>
<feature type="region of interest" description="Disordered" evidence="6">
    <location>
        <begin position="1"/>
        <end position="195"/>
    </location>
</feature>
<reference evidence="9" key="1">
    <citation type="submission" date="2011-02" db="EMBL/GenBank/DDBJ databases">
        <title>The Genome Sequence of Capsaspora owczarzaki ATCC 30864.</title>
        <authorList>
            <person name="Russ C."/>
            <person name="Cuomo C."/>
            <person name="Burger G."/>
            <person name="Gray M.W."/>
            <person name="Holland P.W.H."/>
            <person name="King N."/>
            <person name="Lang F.B.F."/>
            <person name="Roger A.J."/>
            <person name="Ruiz-Trillo I."/>
            <person name="Young S.K."/>
            <person name="Zeng Q."/>
            <person name="Gargeya S."/>
            <person name="Alvarado L."/>
            <person name="Berlin A."/>
            <person name="Chapman S.B."/>
            <person name="Chen Z."/>
            <person name="Freedman E."/>
            <person name="Gellesch M."/>
            <person name="Goldberg J."/>
            <person name="Griggs A."/>
            <person name="Gujja S."/>
            <person name="Heilman E."/>
            <person name="Heiman D."/>
            <person name="Howarth C."/>
            <person name="Mehta T."/>
            <person name="Neiman D."/>
            <person name="Pearson M."/>
            <person name="Roberts A."/>
            <person name="Saif S."/>
            <person name="Shea T."/>
            <person name="Shenoy N."/>
            <person name="Sisk P."/>
            <person name="Stolte C."/>
            <person name="Sykes S."/>
            <person name="White J."/>
            <person name="Yandava C."/>
            <person name="Haas B."/>
            <person name="Nusbaum C."/>
            <person name="Birren B."/>
        </authorList>
    </citation>
    <scope>NUCLEOTIDE SEQUENCE</scope>
    <source>
        <strain evidence="9">ATCC 30864</strain>
    </source>
</reference>
<feature type="region of interest" description="Disordered" evidence="6">
    <location>
        <begin position="1444"/>
        <end position="1479"/>
    </location>
</feature>
<proteinExistence type="predicted"/>
<dbReference type="STRING" id="595528.A0A0D2X5I2"/>
<feature type="compositionally biased region" description="Basic and acidic residues" evidence="6">
    <location>
        <begin position="126"/>
        <end position="139"/>
    </location>
</feature>
<feature type="compositionally biased region" description="Acidic residues" evidence="6">
    <location>
        <begin position="1444"/>
        <end position="1478"/>
    </location>
</feature>
<dbReference type="Pfam" id="PF23231">
    <property type="entry name" value="HAT_Syf1_CNRKL1_C"/>
    <property type="match status" value="1"/>
</dbReference>
<evidence type="ECO:0000256" key="5">
    <source>
        <dbReference type="ARBA" id="ARBA00023242"/>
    </source>
</evidence>
<keyword evidence="5" id="KW-0539">Nucleus</keyword>
<feature type="compositionally biased region" description="Acidic residues" evidence="6">
    <location>
        <begin position="145"/>
        <end position="159"/>
    </location>
</feature>
<organism evidence="8 9">
    <name type="scientific">Capsaspora owczarzaki (strain ATCC 30864)</name>
    <dbReference type="NCBI Taxonomy" id="595528"/>
    <lineage>
        <taxon>Eukaryota</taxon>
        <taxon>Filasterea</taxon>
        <taxon>Capsaspora</taxon>
    </lineage>
</organism>
<dbReference type="SUPFAM" id="SSF50249">
    <property type="entry name" value="Nucleic acid-binding proteins"/>
    <property type="match status" value="9"/>
</dbReference>
<feature type="compositionally biased region" description="Basic and acidic residues" evidence="6">
    <location>
        <begin position="1833"/>
        <end position="1844"/>
    </location>
</feature>
<dbReference type="Pfam" id="PF00575">
    <property type="entry name" value="S1"/>
    <property type="match status" value="3"/>
</dbReference>
<gene>
    <name evidence="8" type="ORF">CAOG_007936</name>
</gene>
<dbReference type="InterPro" id="IPR055430">
    <property type="entry name" value="HAT_Syf1_CNRKL1_C"/>
</dbReference>
<dbReference type="OrthoDB" id="412781at2759"/>
<dbReference type="SMART" id="SM00386">
    <property type="entry name" value="HAT"/>
    <property type="match status" value="4"/>
</dbReference>
<feature type="compositionally biased region" description="Low complexity" evidence="6">
    <location>
        <begin position="60"/>
        <end position="75"/>
    </location>
</feature>
<dbReference type="Gene3D" id="1.25.40.10">
    <property type="entry name" value="Tetratricopeptide repeat domain"/>
    <property type="match status" value="1"/>
</dbReference>
<feature type="domain" description="S1 motif" evidence="7">
    <location>
        <begin position="1727"/>
        <end position="1801"/>
    </location>
</feature>
<dbReference type="Pfam" id="PF24682">
    <property type="entry name" value="OB_RRP5"/>
    <property type="match status" value="1"/>
</dbReference>
<feature type="domain" description="S1 motif" evidence="7">
    <location>
        <begin position="422"/>
        <end position="500"/>
    </location>
</feature>
<feature type="domain" description="S1 motif" evidence="7">
    <location>
        <begin position="1259"/>
        <end position="1339"/>
    </location>
</feature>
<sequence>MVTKKPSRDNAPPAAANSSSSSSAGKPAHAAAAAPSAPAALDDSAAAAAAAVANKKKKPSQAAKPAAAVAAAKIAQPDEEDSAPPKPAAGKQTSRKAAAAAETATPMEIVDPDNFPRGGAAVLTPRELKTARDEAKDDALFQEANETDDATPMDMDLDEDTPKPKTPKKKAAPTPKKSDATKTKPAKAADASEDESGAIEALSFKRLVPGLVLLGAIREVGEIDLLVSLPNALTGSVRITDITEELKTTVAQITAAATDDEDFTDKLPKLASMFSVGDVVQCAVSSVEGKVDEDAGESKPASDKPVKRRVHLTLLPSAINRQLTFETILPNQIIPASVKSVEDHGYVLSIGLEGVHAFLPKGNSTAYLKARGSGALAPGSYVRCAVVSASKMSKVVTVTVDPAVLTSAVVTATPSASSLLPDMRVKARVTSVSNSGVRVSYAGFAGTIDLYHLGDTPASFAEGGAKTLEAIKELCPVGSELAARILFVNASAKTIAFTIRPGLLTHHVKPATDLHIGDIIDKTRVLTADPQLGLVLHLPVGNHIGFAHISNLSDDRIGLLGKKFASNSQHRARVIGYSLIDGLFLVSLQPSVLKLPFLRIEHIKPGSLVTGTVLDVVPAGVTVQLTDTIRGFIPGSHMSDVQLTKAPKHMSAGASVECRVLEVDTERRRVFLTHKKSLVKTSLPIVAAYTEAQPGLVTQGFITSVKPNGCVVTFFGKVHAFVPKSELSLGAADPEKFFKRNQVMKVRILELDLTGERRRLIASFKWNEESASQRVSSEAFGKDLQVGSIVSGTVTSFDETSLTVLVKDSHGETGSITIPSSQLTDHVCHEKQLLRVYAEKGFVLDRCLVLAKPAPGRIELSLKPSLLEAAASTKVLPAVSTLATGAVLPGFVKSIQPYGVFVGFLNGLTGLTHLTRLAGHFVTAPAEEFAVGQSVKAAVVEVDREDSKLTLSLNDSAVTSSSSSAFVSTFFAEQDTIIRRLCATAKPHESALAIPAARKRLSEIATSITVEGTVTQVKATGAMLDLGEGVNGWVSKEHLAGSKPAVNGKLTCAVLDVDPIANLVDLSLKPEFVSASANPFEPLQAHFAAPAPSGTSTPKSKKGAASAAAAATPASGVTIDAIVELVKPEYLILSSAAAPGSHFFASCKDFNTAVRGAPHYNVGNAVKVLLTRLPAAVSAPAATNKGKGKAAAPAASDSVDVLANLSSRRALAVVQGRSAAPAAEATNGHASAAAAATSKRASRPTMDNGFKSVDDVKLGQMVQGAVISTSAMHVNVDLGNKVHARLFITEILDHSHVEQPANKRSTPSHTAAADEVNVATIDRNNPLASFQPGMRFSARVVGFLDKHSHTYLPISHTVGGTRKLVELCMRPALLAAQSVELITIKSLTQGQLLDGYVDEVRSDKVEVSVTPFIKVRVADWEATSDLKVLQTIVFPHAKRPLSFMEDDSDLEDGADDDDDDDDEDDEDAKSDAESDENDQLQTTGLAAIYKPQQHVRVRVLRVNRHNKRVEATLRISEERSTGEHALGSIVTVKRILANDQELTVKLSDNTRGYINITNWSDDYGDQSHLRPPSSTFMQAIVVGRVVRASGDDRLELSLRPTTSTKKGRKTAAAPAAPAPTANVRDPVIRSVEDVRVGQILRGFVRHTDEKGCFVNLGVNVVGRVLISNLSDRFLLKWRTAYSTGQLVTAKVLAVDLAKKQIELSFRKEHIDPEHFVRAVSLKEIEEGQKYNAKVTGVERYGVFVKIENSDIAGLVHASEIADHQAPENFGSLFEVGDSVRVLIKQIVREKGKKAKINFSMKPSHFADEMEAEADADSLHGKLLALHANEQTAGEERPGKRRADDAPAADNAPAARTGKKARVEPEAEASSDKVTSKRKAESEADAADSGFIGLDDSSVEQPVKKSRASKKAATEEPFVLPQAPAGAADVPVLSVAAGFGFDAMYGLTTRKSTDSDDEGDAVDDGEDDENGDNSDDSDDDEEDGTSASSARRQRKAAKKREEAEIAQAEQALLTRDGAAPETVEDFERLVLASPNSSYAWIKFMAFHLSLSEVDRARQVGDQALKTISYREERERLNVWVALLNLENKFGGKDAVQQTFDRAVANCDPKAVHLQLVGIYEQTPGKKEAAEQLYKTTCTKFKDSKKVWIQYGLFKLRNGDVEGARAILQRSLKSLPKRKHIATISKFAQMEFKHGEPERGRTIFENILATYPKRLDLWSVYLDMEIRNGDVNVFEKVTNMNMSSKKMKYFLKRWLDFEKIHGNKQSADHVKLKAKSYLQSKMA</sequence>
<dbReference type="PANTHER" id="PTHR23270:SF10">
    <property type="entry name" value="PROTEIN RRP5 HOMOLOG"/>
    <property type="match status" value="1"/>
</dbReference>
<dbReference type="FunFam" id="2.40.50.140:FF:000103">
    <property type="entry name" value="protein RRP5 homolog"/>
    <property type="match status" value="3"/>
</dbReference>
<evidence type="ECO:0000256" key="6">
    <source>
        <dbReference type="SAM" id="MobiDB-lite"/>
    </source>
</evidence>
<evidence type="ECO:0000256" key="2">
    <source>
        <dbReference type="ARBA" id="ARBA00022552"/>
    </source>
</evidence>
<evidence type="ECO:0000256" key="4">
    <source>
        <dbReference type="ARBA" id="ARBA00022737"/>
    </source>
</evidence>
<feature type="domain" description="S1 motif" evidence="7">
    <location>
        <begin position="1007"/>
        <end position="1069"/>
    </location>
</feature>
<feature type="compositionally biased region" description="Low complexity" evidence="6">
    <location>
        <begin position="1222"/>
        <end position="1239"/>
    </location>
</feature>
<dbReference type="SUPFAM" id="SSF48452">
    <property type="entry name" value="TPR-like"/>
    <property type="match status" value="1"/>
</dbReference>
<dbReference type="InterPro" id="IPR057300">
    <property type="entry name" value="OB_Rrp5"/>
</dbReference>
<feature type="compositionally biased region" description="Low complexity" evidence="6">
    <location>
        <begin position="9"/>
        <end position="53"/>
    </location>
</feature>
<dbReference type="GO" id="GO:0003723">
    <property type="term" value="F:RNA binding"/>
    <property type="evidence" value="ECO:0007669"/>
    <property type="project" value="TreeGrafter"/>
</dbReference>
<dbReference type="OMA" id="VFHIGEV"/>
<evidence type="ECO:0000256" key="1">
    <source>
        <dbReference type="ARBA" id="ARBA00004604"/>
    </source>
</evidence>
<evidence type="ECO:0000313" key="9">
    <source>
        <dbReference type="Proteomes" id="UP000008743"/>
    </source>
</evidence>
<dbReference type="Pfam" id="PF24685">
    <property type="entry name" value="OB_RRP5_4th"/>
    <property type="match status" value="1"/>
</dbReference>
<feature type="domain" description="S1 motif" evidence="7">
    <location>
        <begin position="695"/>
        <end position="765"/>
    </location>
</feature>
<dbReference type="Proteomes" id="UP000008743">
    <property type="component" value="Unassembled WGS sequence"/>
</dbReference>
<dbReference type="PhylomeDB" id="A0A0D2X5I2"/>
<dbReference type="InterPro" id="IPR003107">
    <property type="entry name" value="HAT"/>
</dbReference>